<accession>A0AB34INY3</accession>
<organism evidence="2 3">
    <name type="scientific">Prymnesium parvum</name>
    <name type="common">Toxic golden alga</name>
    <dbReference type="NCBI Taxonomy" id="97485"/>
    <lineage>
        <taxon>Eukaryota</taxon>
        <taxon>Haptista</taxon>
        <taxon>Haptophyta</taxon>
        <taxon>Prymnesiophyceae</taxon>
        <taxon>Prymnesiales</taxon>
        <taxon>Prymnesiaceae</taxon>
        <taxon>Prymnesium</taxon>
    </lineage>
</organism>
<name>A0AB34INY3_PRYPA</name>
<evidence type="ECO:0000313" key="2">
    <source>
        <dbReference type="EMBL" id="KAL1503169.1"/>
    </source>
</evidence>
<comment type="caution">
    <text evidence="2">The sequence shown here is derived from an EMBL/GenBank/DDBJ whole genome shotgun (WGS) entry which is preliminary data.</text>
</comment>
<protein>
    <submittedName>
        <fullName evidence="2">Uncharacterized protein</fullName>
    </submittedName>
</protein>
<dbReference type="AlphaFoldDB" id="A0AB34INY3"/>
<reference evidence="2 3" key="1">
    <citation type="journal article" date="2024" name="Science">
        <title>Giant polyketide synthase enzymes in the biosynthesis of giant marine polyether toxins.</title>
        <authorList>
            <person name="Fallon T.R."/>
            <person name="Shende V.V."/>
            <person name="Wierzbicki I.H."/>
            <person name="Pendleton A.L."/>
            <person name="Watervoot N.F."/>
            <person name="Auber R.P."/>
            <person name="Gonzalez D.J."/>
            <person name="Wisecaver J.H."/>
            <person name="Moore B.S."/>
        </authorList>
    </citation>
    <scope>NUCLEOTIDE SEQUENCE [LARGE SCALE GENOMIC DNA]</scope>
    <source>
        <strain evidence="2 3">12B1</strain>
    </source>
</reference>
<feature type="region of interest" description="Disordered" evidence="1">
    <location>
        <begin position="24"/>
        <end position="50"/>
    </location>
</feature>
<sequence length="84" mass="8717">MLAEVSGISREMAQLQELAAQLSERSAEGVVTAGGARRRPGSRATPACAPDGVDLEQALAGLDVDAMLASLEAEHQPSLDELDD</sequence>
<keyword evidence="3" id="KW-1185">Reference proteome</keyword>
<gene>
    <name evidence="2" type="ORF">AB1Y20_011228</name>
</gene>
<proteinExistence type="predicted"/>
<dbReference type="EMBL" id="JBGBPQ010000022">
    <property type="protein sequence ID" value="KAL1503169.1"/>
    <property type="molecule type" value="Genomic_DNA"/>
</dbReference>
<evidence type="ECO:0000256" key="1">
    <source>
        <dbReference type="SAM" id="MobiDB-lite"/>
    </source>
</evidence>
<dbReference type="Proteomes" id="UP001515480">
    <property type="component" value="Unassembled WGS sequence"/>
</dbReference>
<evidence type="ECO:0000313" key="3">
    <source>
        <dbReference type="Proteomes" id="UP001515480"/>
    </source>
</evidence>